<feature type="domain" description="SGNH hydrolase-type esterase" evidence="2">
    <location>
        <begin position="201"/>
        <end position="395"/>
    </location>
</feature>
<evidence type="ECO:0000259" key="2">
    <source>
        <dbReference type="Pfam" id="PF13472"/>
    </source>
</evidence>
<feature type="chain" id="PRO_5028932723" evidence="1">
    <location>
        <begin position="20"/>
        <end position="434"/>
    </location>
</feature>
<dbReference type="OrthoDB" id="426133at2759"/>
<dbReference type="SUPFAM" id="SSF52266">
    <property type="entry name" value="SGNH hydrolase"/>
    <property type="match status" value="1"/>
</dbReference>
<organism evidence="3 4">
    <name type="scientific">Massariosphaeria phaeospora</name>
    <dbReference type="NCBI Taxonomy" id="100035"/>
    <lineage>
        <taxon>Eukaryota</taxon>
        <taxon>Fungi</taxon>
        <taxon>Dikarya</taxon>
        <taxon>Ascomycota</taxon>
        <taxon>Pezizomycotina</taxon>
        <taxon>Dothideomycetes</taxon>
        <taxon>Pleosporomycetidae</taxon>
        <taxon>Pleosporales</taxon>
        <taxon>Pleosporales incertae sedis</taxon>
        <taxon>Massariosphaeria</taxon>
    </lineage>
</organism>
<gene>
    <name evidence="3" type="ORF">BDV95DRAFT_627777</name>
</gene>
<dbReference type="PANTHER" id="PTHR37834">
    <property type="entry name" value="GDSL-LIKE LIPASE/ACYLHYDROLASE DOMAIN PROTEIN (AFU_ORTHOLOGUE AFUA_2G00620)"/>
    <property type="match status" value="1"/>
</dbReference>
<evidence type="ECO:0000313" key="3">
    <source>
        <dbReference type="EMBL" id="KAF2872961.1"/>
    </source>
</evidence>
<sequence>MKFLLYLLGLASFVSLSISTILQNGQIRQTNFLDTKVASIGLNSTGWKTYGPNATELSYKGRWDSKFISWWAAPGLKFAFEGQDVAITFGEHTSPGVLVAYRVGGLDWLFTNITAGGTHHLVSSATPGLNATLPSQLPLTFELRVTNWVRIDLQTARHPLSLFSNNLLAKTQAYGVQISAVHISSKAKLIKIPNFAKSIEFIGDSLTSGMYATYEAFSGFGYNIGAGFGNVEFSITAYPGICLHDANCWGNPRGQTYQWFQTSDTSSRAAQLYGTQPEPWAFNRHQSADLVLINIGTNDNNTANPVTREQYLASYVAFIPQVHAVYPDAQIVLMSLWGGFSATGNSFAQSGVYIDEVYQVYEHYKDAGYVHYFNSTGILQHNDIAPQWHPTDVGHIKVASHVMQYIRIKFGWEFAATGPEVQHETLYWNDETNY</sequence>
<protein>
    <submittedName>
        <fullName evidence="3">Acetylxylan esterase</fullName>
    </submittedName>
</protein>
<dbReference type="InterPro" id="IPR052762">
    <property type="entry name" value="PCW_deacetylase/CE"/>
</dbReference>
<feature type="signal peptide" evidence="1">
    <location>
        <begin position="1"/>
        <end position="19"/>
    </location>
</feature>
<dbReference type="Gene3D" id="3.40.50.1110">
    <property type="entry name" value="SGNH hydrolase"/>
    <property type="match status" value="1"/>
</dbReference>
<dbReference type="GO" id="GO:0052689">
    <property type="term" value="F:carboxylic ester hydrolase activity"/>
    <property type="evidence" value="ECO:0007669"/>
    <property type="project" value="InterPro"/>
</dbReference>
<keyword evidence="1" id="KW-0732">Signal</keyword>
<evidence type="ECO:0000313" key="4">
    <source>
        <dbReference type="Proteomes" id="UP000481861"/>
    </source>
</evidence>
<accession>A0A7C8MBU0</accession>
<evidence type="ECO:0000256" key="1">
    <source>
        <dbReference type="SAM" id="SignalP"/>
    </source>
</evidence>
<dbReference type="AlphaFoldDB" id="A0A7C8MBU0"/>
<comment type="caution">
    <text evidence="3">The sequence shown here is derived from an EMBL/GenBank/DDBJ whole genome shotgun (WGS) entry which is preliminary data.</text>
</comment>
<keyword evidence="4" id="KW-1185">Reference proteome</keyword>
<dbReference type="InterPro" id="IPR037461">
    <property type="entry name" value="CtCE2-like_dom"/>
</dbReference>
<dbReference type="Pfam" id="PF13472">
    <property type="entry name" value="Lipase_GDSL_2"/>
    <property type="match status" value="1"/>
</dbReference>
<reference evidence="3 4" key="1">
    <citation type="submission" date="2020-01" db="EMBL/GenBank/DDBJ databases">
        <authorList>
            <consortium name="DOE Joint Genome Institute"/>
            <person name="Haridas S."/>
            <person name="Albert R."/>
            <person name="Binder M."/>
            <person name="Bloem J."/>
            <person name="Labutti K."/>
            <person name="Salamov A."/>
            <person name="Andreopoulos B."/>
            <person name="Baker S.E."/>
            <person name="Barry K."/>
            <person name="Bills G."/>
            <person name="Bluhm B.H."/>
            <person name="Cannon C."/>
            <person name="Castanera R."/>
            <person name="Culley D.E."/>
            <person name="Daum C."/>
            <person name="Ezra D."/>
            <person name="Gonzalez J.B."/>
            <person name="Henrissat B."/>
            <person name="Kuo A."/>
            <person name="Liang C."/>
            <person name="Lipzen A."/>
            <person name="Lutzoni F."/>
            <person name="Magnuson J."/>
            <person name="Mondo S."/>
            <person name="Nolan M."/>
            <person name="Ohm R."/>
            <person name="Pangilinan J."/>
            <person name="Park H.-J.H."/>
            <person name="Ramirez L."/>
            <person name="Alfaro M."/>
            <person name="Sun H."/>
            <person name="Tritt A."/>
            <person name="Yoshinaga Y."/>
            <person name="Zwiers L.-H.L."/>
            <person name="Turgeon B.G."/>
            <person name="Goodwin S.B."/>
            <person name="Spatafora J.W."/>
            <person name="Crous P.W."/>
            <person name="Grigoriev I.V."/>
        </authorList>
    </citation>
    <scope>NUCLEOTIDE SEQUENCE [LARGE SCALE GENOMIC DNA]</scope>
    <source>
        <strain evidence="3 4">CBS 611.86</strain>
    </source>
</reference>
<dbReference type="InterPro" id="IPR036514">
    <property type="entry name" value="SGNH_hydro_sf"/>
</dbReference>
<dbReference type="EMBL" id="JAADJZ010000008">
    <property type="protein sequence ID" value="KAF2872961.1"/>
    <property type="molecule type" value="Genomic_DNA"/>
</dbReference>
<dbReference type="Proteomes" id="UP000481861">
    <property type="component" value="Unassembled WGS sequence"/>
</dbReference>
<dbReference type="CDD" id="cd01831">
    <property type="entry name" value="Endoglucanase_E_like"/>
    <property type="match status" value="1"/>
</dbReference>
<dbReference type="PANTHER" id="PTHR37834:SF2">
    <property type="entry name" value="ESTERASE, SGNH HYDROLASE-TYPE"/>
    <property type="match status" value="1"/>
</dbReference>
<name>A0A7C8MBU0_9PLEO</name>
<proteinExistence type="predicted"/>
<dbReference type="InterPro" id="IPR013830">
    <property type="entry name" value="SGNH_hydro"/>
</dbReference>